<dbReference type="InterPro" id="IPR000160">
    <property type="entry name" value="GGDEF_dom"/>
</dbReference>
<dbReference type="InterPro" id="IPR051677">
    <property type="entry name" value="AfsR-DnrI-RedD_regulator"/>
</dbReference>
<evidence type="ECO:0000256" key="3">
    <source>
        <dbReference type="PROSITE-ProRule" id="PRU01091"/>
    </source>
</evidence>
<dbReference type="PROSITE" id="PS51755">
    <property type="entry name" value="OMPR_PHOB"/>
    <property type="match status" value="1"/>
</dbReference>
<dbReference type="GO" id="GO:0006355">
    <property type="term" value="P:regulation of DNA-templated transcription"/>
    <property type="evidence" value="ECO:0007669"/>
    <property type="project" value="InterPro"/>
</dbReference>
<evidence type="ECO:0000256" key="1">
    <source>
        <dbReference type="ARBA" id="ARBA00005820"/>
    </source>
</evidence>
<dbReference type="InterPro" id="IPR016032">
    <property type="entry name" value="Sig_transdc_resp-reg_C-effctor"/>
</dbReference>
<dbReference type="SMART" id="SM00862">
    <property type="entry name" value="Trans_reg_C"/>
    <property type="match status" value="1"/>
</dbReference>
<dbReference type="OrthoDB" id="142950at2"/>
<dbReference type="HOGENOM" id="CLU_054920_0_0_9"/>
<keyword evidence="2 3" id="KW-0238">DNA-binding</keyword>
<evidence type="ECO:0000313" key="7">
    <source>
        <dbReference type="Proteomes" id="UP000005384"/>
    </source>
</evidence>
<dbReference type="SUPFAM" id="SSF46894">
    <property type="entry name" value="C-terminal effector domain of the bipartite response regulators"/>
    <property type="match status" value="1"/>
</dbReference>
<evidence type="ECO:0008006" key="8">
    <source>
        <dbReference type="Google" id="ProtNLM"/>
    </source>
</evidence>
<dbReference type="AlphaFoldDB" id="G5IAX8"/>
<dbReference type="SUPFAM" id="SSF55073">
    <property type="entry name" value="Nucleotide cyclase"/>
    <property type="match status" value="1"/>
</dbReference>
<evidence type="ECO:0000256" key="2">
    <source>
        <dbReference type="ARBA" id="ARBA00023125"/>
    </source>
</evidence>
<dbReference type="SMART" id="SM01043">
    <property type="entry name" value="BTAD"/>
    <property type="match status" value="1"/>
</dbReference>
<dbReference type="Proteomes" id="UP000005384">
    <property type="component" value="Unassembled WGS sequence"/>
</dbReference>
<reference evidence="6 7" key="1">
    <citation type="submission" date="2011-08" db="EMBL/GenBank/DDBJ databases">
        <title>The Genome Sequence of Clostridium hathewayi WAL-18680.</title>
        <authorList>
            <consortium name="The Broad Institute Genome Sequencing Platform"/>
            <person name="Earl A."/>
            <person name="Ward D."/>
            <person name="Feldgarden M."/>
            <person name="Gevers D."/>
            <person name="Finegold S.M."/>
            <person name="Summanen P.H."/>
            <person name="Molitoris D.R."/>
            <person name="Song M."/>
            <person name="Daigneault M."/>
            <person name="Allen-Vercoe E."/>
            <person name="Young S.K."/>
            <person name="Zeng Q."/>
            <person name="Gargeya S."/>
            <person name="Fitzgerald M."/>
            <person name="Haas B."/>
            <person name="Abouelleil A."/>
            <person name="Alvarado L."/>
            <person name="Arachchi H.M."/>
            <person name="Berlin A."/>
            <person name="Brown A."/>
            <person name="Chapman S.B."/>
            <person name="Chen Z."/>
            <person name="Dunbar C."/>
            <person name="Freedman E."/>
            <person name="Gearin G."/>
            <person name="Gellesch M."/>
            <person name="Goldberg J."/>
            <person name="Griggs A."/>
            <person name="Gujja S."/>
            <person name="Heiman D."/>
            <person name="Howarth C."/>
            <person name="Larson L."/>
            <person name="Lui A."/>
            <person name="MacDonald P.J.P."/>
            <person name="Montmayeur A."/>
            <person name="Murphy C."/>
            <person name="Neiman D."/>
            <person name="Pearson M."/>
            <person name="Priest M."/>
            <person name="Roberts A."/>
            <person name="Saif S."/>
            <person name="Shea T."/>
            <person name="Shenoy N."/>
            <person name="Sisk P."/>
            <person name="Stolte C."/>
            <person name="Sykes S."/>
            <person name="Wortman J."/>
            <person name="Nusbaum C."/>
            <person name="Birren B."/>
        </authorList>
    </citation>
    <scope>NUCLEOTIDE SEQUENCE [LARGE SCALE GENOMIC DNA]</scope>
    <source>
        <strain evidence="6 7">WAL-18680</strain>
    </source>
</reference>
<dbReference type="PROSITE" id="PS50887">
    <property type="entry name" value="GGDEF"/>
    <property type="match status" value="1"/>
</dbReference>
<organism evidence="6 7">
    <name type="scientific">Hungatella hathewayi WAL-18680</name>
    <dbReference type="NCBI Taxonomy" id="742737"/>
    <lineage>
        <taxon>Bacteria</taxon>
        <taxon>Bacillati</taxon>
        <taxon>Bacillota</taxon>
        <taxon>Clostridia</taxon>
        <taxon>Lachnospirales</taxon>
        <taxon>Lachnospiraceae</taxon>
        <taxon>Hungatella</taxon>
    </lineage>
</organism>
<name>G5IAX8_9FIRM</name>
<dbReference type="PANTHER" id="PTHR35807">
    <property type="entry name" value="TRANSCRIPTIONAL REGULATOR REDD-RELATED"/>
    <property type="match status" value="1"/>
</dbReference>
<dbReference type="GO" id="GO:0000160">
    <property type="term" value="P:phosphorelay signal transduction system"/>
    <property type="evidence" value="ECO:0007669"/>
    <property type="project" value="InterPro"/>
</dbReference>
<dbReference type="RefSeq" id="WP_006778640.1">
    <property type="nucleotide sequence ID" value="NZ_CP040506.1"/>
</dbReference>
<comment type="similarity">
    <text evidence="1">Belongs to the AfsR/DnrI/RedD regulatory family.</text>
</comment>
<feature type="domain" description="OmpR/PhoB-type" evidence="5">
    <location>
        <begin position="2"/>
        <end position="107"/>
    </location>
</feature>
<comment type="caution">
    <text evidence="6">The sequence shown here is derived from an EMBL/GenBank/DDBJ whole genome shotgun (WGS) entry which is preliminary data.</text>
</comment>
<dbReference type="Gene3D" id="1.25.40.10">
    <property type="entry name" value="Tetratricopeptide repeat domain"/>
    <property type="match status" value="1"/>
</dbReference>
<dbReference type="GO" id="GO:0003677">
    <property type="term" value="F:DNA binding"/>
    <property type="evidence" value="ECO:0007669"/>
    <property type="project" value="UniProtKB-UniRule"/>
</dbReference>
<feature type="domain" description="GGDEF" evidence="4">
    <location>
        <begin position="306"/>
        <end position="411"/>
    </location>
</feature>
<dbReference type="Gene3D" id="1.10.10.10">
    <property type="entry name" value="Winged helix-like DNA-binding domain superfamily/Winged helix DNA-binding domain"/>
    <property type="match status" value="1"/>
</dbReference>
<dbReference type="InterPro" id="IPR036388">
    <property type="entry name" value="WH-like_DNA-bd_sf"/>
</dbReference>
<dbReference type="PANTHER" id="PTHR35807:SF2">
    <property type="entry name" value="TRANSCRIPTIONAL ACTIVATOR DOMAIN"/>
    <property type="match status" value="1"/>
</dbReference>
<dbReference type="SUPFAM" id="SSF48452">
    <property type="entry name" value="TPR-like"/>
    <property type="match status" value="1"/>
</dbReference>
<keyword evidence="7" id="KW-1185">Reference proteome</keyword>
<feature type="DNA-binding region" description="OmpR/PhoB-type" evidence="3">
    <location>
        <begin position="2"/>
        <end position="107"/>
    </location>
</feature>
<dbReference type="PATRIC" id="fig|742737.3.peg.654"/>
<dbReference type="EMBL" id="ADLN01000005">
    <property type="protein sequence ID" value="EHI61293.1"/>
    <property type="molecule type" value="Genomic_DNA"/>
</dbReference>
<evidence type="ECO:0000259" key="4">
    <source>
        <dbReference type="PROSITE" id="PS50887"/>
    </source>
</evidence>
<protein>
    <recommendedName>
        <fullName evidence="8">GGDEF domain-containing protein</fullName>
    </recommendedName>
</protein>
<evidence type="ECO:0000259" key="5">
    <source>
        <dbReference type="PROSITE" id="PS51755"/>
    </source>
</evidence>
<dbReference type="InterPro" id="IPR029787">
    <property type="entry name" value="Nucleotide_cyclase"/>
</dbReference>
<dbReference type="Pfam" id="PF03704">
    <property type="entry name" value="BTAD"/>
    <property type="match status" value="1"/>
</dbReference>
<evidence type="ECO:0000313" key="6">
    <source>
        <dbReference type="EMBL" id="EHI61293.1"/>
    </source>
</evidence>
<sequence length="411" mass="47322">MKQQEASPTVFVNTLGEFSITIDGKTVDDRNHQSKKAWILLEYLLTFRNREISPEELIELIWKDEDLSNPSGALKTLMFRARKLLTDLDYPPQMLILQQRGSYSWNRNLNTIVDADTFEALVNKGIGNEGTPEERLDACLQALDIYKGDFLPKSSYESWVIPVSTYYHSLYQKTAHTAIRFLMEAEDYIKVVDICQKATNIEPYDEDLHYHLIYAMFKGGQQQAALEHYNHTIDMLYSEFAITPSEHLKSLYKIIRDTKHGVVTDLSVLQAALMEETRKSGAFFCEYSVFKDIYQLESRSIERTGDSIYLCLLTLSDLKGNLLSQPFLNKGMDLLRDSIRSSLRRGDVFCRYSVSQFMLLLPTATYENGEMVLKRITQNFHRTYTRRDMIVNYSLQAVTPAPGKTGNIINI</sequence>
<accession>G5IAX8</accession>
<dbReference type="InterPro" id="IPR005158">
    <property type="entry name" value="BTAD"/>
</dbReference>
<gene>
    <name evidence="6" type="ORF">HMPREF9473_00655</name>
</gene>
<dbReference type="InterPro" id="IPR001867">
    <property type="entry name" value="OmpR/PhoB-type_DNA-bd"/>
</dbReference>
<proteinExistence type="inferred from homology"/>
<dbReference type="InterPro" id="IPR011990">
    <property type="entry name" value="TPR-like_helical_dom_sf"/>
</dbReference>